<keyword evidence="1" id="KW-1133">Transmembrane helix</keyword>
<accession>A0A084JYI6</accession>
<dbReference type="EMBL" id="JPJI01000023">
    <property type="protein sequence ID" value="KEZ94020.1"/>
    <property type="molecule type" value="Genomic_DNA"/>
</dbReference>
<name>A0A084JYI6_NONUL</name>
<dbReference type="InterPro" id="IPR026414">
    <property type="entry name" value="ExosoTase_F-assoc_memb"/>
</dbReference>
<dbReference type="AlphaFoldDB" id="A0A084JYI6"/>
<feature type="transmembrane region" description="Helical" evidence="1">
    <location>
        <begin position="55"/>
        <end position="76"/>
    </location>
</feature>
<feature type="transmembrane region" description="Helical" evidence="1">
    <location>
        <begin position="7"/>
        <end position="25"/>
    </location>
</feature>
<dbReference type="RefSeq" id="WP_036579890.1">
    <property type="nucleotide sequence ID" value="NZ_JPJI01000023.1"/>
</dbReference>
<keyword evidence="1" id="KW-0472">Membrane</keyword>
<dbReference type="Proteomes" id="UP000028531">
    <property type="component" value="Unassembled WGS sequence"/>
</dbReference>
<evidence type="ECO:0000313" key="4">
    <source>
        <dbReference type="Proteomes" id="UP000028531"/>
    </source>
</evidence>
<comment type="caution">
    <text evidence="2">The sequence shown here is derived from an EMBL/GenBank/DDBJ whole genome shotgun (WGS) entry which is preliminary data.</text>
</comment>
<evidence type="ECO:0000313" key="2">
    <source>
        <dbReference type="EMBL" id="KEZ94020.1"/>
    </source>
</evidence>
<feature type="transmembrane region" description="Helical" evidence="1">
    <location>
        <begin position="118"/>
        <end position="140"/>
    </location>
</feature>
<keyword evidence="5" id="KW-1185">Reference proteome</keyword>
<reference evidence="3 5" key="2">
    <citation type="submission" date="2018-03" db="EMBL/GenBank/DDBJ databases">
        <title>Genomic Encyclopedia of Archaeal and Bacterial Type Strains, Phase II (KMG-II): from individual species to whole genera.</title>
        <authorList>
            <person name="Goeker M."/>
        </authorList>
    </citation>
    <scope>NUCLEOTIDE SEQUENCE [LARGE SCALE GENOMIC DNA]</scope>
    <source>
        <strain evidence="3 5">DSM 22727</strain>
    </source>
</reference>
<evidence type="ECO:0000313" key="5">
    <source>
        <dbReference type="Proteomes" id="UP000239997"/>
    </source>
</evidence>
<evidence type="ECO:0000313" key="3">
    <source>
        <dbReference type="EMBL" id="PRX13006.1"/>
    </source>
</evidence>
<keyword evidence="1" id="KW-0812">Transmembrane</keyword>
<reference evidence="2 4" key="1">
    <citation type="submission" date="2014-07" db="EMBL/GenBank/DDBJ databases">
        <title>Draft genome sequence of Nonlabens ulvanivorans, an ulvan degrading bacterium.</title>
        <authorList>
            <person name="Kopel M."/>
            <person name="Helbert W."/>
            <person name="Henrissat B."/>
            <person name="Doniger T."/>
            <person name="Banin E."/>
        </authorList>
    </citation>
    <scope>NUCLEOTIDE SEQUENCE [LARGE SCALE GENOMIC DNA]</scope>
    <source>
        <strain evidence="2 4">PLR</strain>
    </source>
</reference>
<dbReference type="OrthoDB" id="982493at2"/>
<dbReference type="Proteomes" id="UP000239997">
    <property type="component" value="Unassembled WGS sequence"/>
</dbReference>
<proteinExistence type="predicted"/>
<dbReference type="NCBIfam" id="TIGR04127">
    <property type="entry name" value="flavo_near_exo"/>
    <property type="match status" value="1"/>
</dbReference>
<gene>
    <name evidence="2" type="ORF">IL45_02420</name>
    <name evidence="3" type="ORF">LY02_02063</name>
</gene>
<dbReference type="EMBL" id="PVNA01000004">
    <property type="protein sequence ID" value="PRX13006.1"/>
    <property type="molecule type" value="Genomic_DNA"/>
</dbReference>
<feature type="transmembrane region" description="Helical" evidence="1">
    <location>
        <begin position="88"/>
        <end position="106"/>
    </location>
</feature>
<evidence type="ECO:0000256" key="1">
    <source>
        <dbReference type="SAM" id="Phobius"/>
    </source>
</evidence>
<sequence>MIISRFFSSIVIMVLITSLLLIRLYEVPLFNDPLYDYFHSDFQLYDLPKLNVWKLIAGTSLRYLLNMVLSLWIIWFLYKRESYIHAALWVYLFAYIILMVAFTLLIDADSSFMKMALFYIRRFLIQPILLFILVAGFYFLKTKGNKLV</sequence>
<organism evidence="2 4">
    <name type="scientific">Nonlabens ulvanivorans</name>
    <name type="common">Persicivirga ulvanivorans</name>
    <dbReference type="NCBI Taxonomy" id="906888"/>
    <lineage>
        <taxon>Bacteria</taxon>
        <taxon>Pseudomonadati</taxon>
        <taxon>Bacteroidota</taxon>
        <taxon>Flavobacteriia</taxon>
        <taxon>Flavobacteriales</taxon>
        <taxon>Flavobacteriaceae</taxon>
        <taxon>Nonlabens</taxon>
    </lineage>
</organism>
<protein>
    <submittedName>
        <fullName evidence="3">Exosortase F-associated protein</fullName>
    </submittedName>
    <submittedName>
        <fullName evidence="2">Membrane protein</fullName>
    </submittedName>
</protein>